<evidence type="ECO:0000313" key="1">
    <source>
        <dbReference type="EMBL" id="KAH3715534.1"/>
    </source>
</evidence>
<accession>A0A9D4HFA3</accession>
<sequence>MLDSLSPTSVPSFMTIGQLLCHQQQQNGSHYKECQPMTSLWRFTHPSNDAVLTVIGRHMAVPLTSEAATLTSSVTSVSSLGRPATWHVCRTHRDPPNDVGTVVIGRHMDVPLTS</sequence>
<evidence type="ECO:0000313" key="2">
    <source>
        <dbReference type="Proteomes" id="UP000828390"/>
    </source>
</evidence>
<organism evidence="1 2">
    <name type="scientific">Dreissena polymorpha</name>
    <name type="common">Zebra mussel</name>
    <name type="synonym">Mytilus polymorpha</name>
    <dbReference type="NCBI Taxonomy" id="45954"/>
    <lineage>
        <taxon>Eukaryota</taxon>
        <taxon>Metazoa</taxon>
        <taxon>Spiralia</taxon>
        <taxon>Lophotrochozoa</taxon>
        <taxon>Mollusca</taxon>
        <taxon>Bivalvia</taxon>
        <taxon>Autobranchia</taxon>
        <taxon>Heteroconchia</taxon>
        <taxon>Euheterodonta</taxon>
        <taxon>Imparidentia</taxon>
        <taxon>Neoheterodontei</taxon>
        <taxon>Myida</taxon>
        <taxon>Dreissenoidea</taxon>
        <taxon>Dreissenidae</taxon>
        <taxon>Dreissena</taxon>
    </lineage>
</organism>
<dbReference type="AlphaFoldDB" id="A0A9D4HFA3"/>
<reference evidence="1" key="2">
    <citation type="submission" date="2020-11" db="EMBL/GenBank/DDBJ databases">
        <authorList>
            <person name="McCartney M.A."/>
            <person name="Auch B."/>
            <person name="Kono T."/>
            <person name="Mallez S."/>
            <person name="Becker A."/>
            <person name="Gohl D.M."/>
            <person name="Silverstein K.A.T."/>
            <person name="Koren S."/>
            <person name="Bechman K.B."/>
            <person name="Herman A."/>
            <person name="Abrahante J.E."/>
            <person name="Garbe J."/>
        </authorList>
    </citation>
    <scope>NUCLEOTIDE SEQUENCE</scope>
    <source>
        <strain evidence="1">Duluth1</strain>
        <tissue evidence="1">Whole animal</tissue>
    </source>
</reference>
<gene>
    <name evidence="1" type="ORF">DPMN_058245</name>
</gene>
<name>A0A9D4HFA3_DREPO</name>
<comment type="caution">
    <text evidence="1">The sequence shown here is derived from an EMBL/GenBank/DDBJ whole genome shotgun (WGS) entry which is preliminary data.</text>
</comment>
<reference evidence="1" key="1">
    <citation type="journal article" date="2019" name="bioRxiv">
        <title>The Genome of the Zebra Mussel, Dreissena polymorpha: A Resource for Invasive Species Research.</title>
        <authorList>
            <person name="McCartney M.A."/>
            <person name="Auch B."/>
            <person name="Kono T."/>
            <person name="Mallez S."/>
            <person name="Zhang Y."/>
            <person name="Obille A."/>
            <person name="Becker A."/>
            <person name="Abrahante J.E."/>
            <person name="Garbe J."/>
            <person name="Badalamenti J.P."/>
            <person name="Herman A."/>
            <person name="Mangelson H."/>
            <person name="Liachko I."/>
            <person name="Sullivan S."/>
            <person name="Sone E.D."/>
            <person name="Koren S."/>
            <person name="Silverstein K.A.T."/>
            <person name="Beckman K.B."/>
            <person name="Gohl D.M."/>
        </authorList>
    </citation>
    <scope>NUCLEOTIDE SEQUENCE</scope>
    <source>
        <strain evidence="1">Duluth1</strain>
        <tissue evidence="1">Whole animal</tissue>
    </source>
</reference>
<dbReference type="EMBL" id="JAIWYP010000013">
    <property type="protein sequence ID" value="KAH3715534.1"/>
    <property type="molecule type" value="Genomic_DNA"/>
</dbReference>
<dbReference type="Proteomes" id="UP000828390">
    <property type="component" value="Unassembled WGS sequence"/>
</dbReference>
<proteinExistence type="predicted"/>
<protein>
    <submittedName>
        <fullName evidence="1">Uncharacterized protein</fullName>
    </submittedName>
</protein>
<keyword evidence="2" id="KW-1185">Reference proteome</keyword>